<comment type="caution">
    <text evidence="1">The sequence shown here is derived from an EMBL/GenBank/DDBJ whole genome shotgun (WGS) entry which is preliminary data.</text>
</comment>
<evidence type="ECO:0000313" key="2">
    <source>
        <dbReference type="Proteomes" id="UP000499080"/>
    </source>
</evidence>
<proteinExistence type="predicted"/>
<gene>
    <name evidence="1" type="ORF">AVEN_187083_1</name>
</gene>
<dbReference type="AlphaFoldDB" id="A0A4Y2S1V8"/>
<name>A0A4Y2S1V8_ARAVE</name>
<sequence>MRPSHSAEYVAFMKCRTVLEQCAGVPSCISHMFGGNTMSGTACNKLGNICCKKMRAEVKLHYSLLLLSPLTLKKSRASKGSVSKVFLDRRRQERMCTRYSTLCADRKNFVTVAKGATPQVTANKSRQRRLVGSITVKANGATSALLS</sequence>
<protein>
    <submittedName>
        <fullName evidence="1">Uncharacterized protein</fullName>
    </submittedName>
</protein>
<reference evidence="1 2" key="1">
    <citation type="journal article" date="2019" name="Sci. Rep.">
        <title>Orb-weaving spider Araneus ventricosus genome elucidates the spidroin gene catalogue.</title>
        <authorList>
            <person name="Kono N."/>
            <person name="Nakamura H."/>
            <person name="Ohtoshi R."/>
            <person name="Moran D.A.P."/>
            <person name="Shinohara A."/>
            <person name="Yoshida Y."/>
            <person name="Fujiwara M."/>
            <person name="Mori M."/>
            <person name="Tomita M."/>
            <person name="Arakawa K."/>
        </authorList>
    </citation>
    <scope>NUCLEOTIDE SEQUENCE [LARGE SCALE GENOMIC DNA]</scope>
</reference>
<dbReference type="Proteomes" id="UP000499080">
    <property type="component" value="Unassembled WGS sequence"/>
</dbReference>
<keyword evidence="2" id="KW-1185">Reference proteome</keyword>
<accession>A0A4Y2S1V8</accession>
<organism evidence="1 2">
    <name type="scientific">Araneus ventricosus</name>
    <name type="common">Orbweaver spider</name>
    <name type="synonym">Epeira ventricosa</name>
    <dbReference type="NCBI Taxonomy" id="182803"/>
    <lineage>
        <taxon>Eukaryota</taxon>
        <taxon>Metazoa</taxon>
        <taxon>Ecdysozoa</taxon>
        <taxon>Arthropoda</taxon>
        <taxon>Chelicerata</taxon>
        <taxon>Arachnida</taxon>
        <taxon>Araneae</taxon>
        <taxon>Araneomorphae</taxon>
        <taxon>Entelegynae</taxon>
        <taxon>Araneoidea</taxon>
        <taxon>Araneidae</taxon>
        <taxon>Araneus</taxon>
    </lineage>
</organism>
<evidence type="ECO:0000313" key="1">
    <source>
        <dbReference type="EMBL" id="GBN81200.1"/>
    </source>
</evidence>
<dbReference type="EMBL" id="BGPR01019178">
    <property type="protein sequence ID" value="GBN81200.1"/>
    <property type="molecule type" value="Genomic_DNA"/>
</dbReference>